<protein>
    <recommendedName>
        <fullName evidence="8">Guanidinium exporter</fullName>
    </recommendedName>
</protein>
<evidence type="ECO:0000256" key="8">
    <source>
        <dbReference type="ARBA" id="ARBA00039168"/>
    </source>
</evidence>
<proteinExistence type="inferred from homology"/>
<dbReference type="KEGG" id="pmuc:ING2E5A_3020"/>
<comment type="similarity">
    <text evidence="7">Belongs to the drug/metabolite transporter (DMT) superfamily. Small multidrug resistance (SMR) (TC 2.A.7.1) family. Gdx/SugE subfamily.</text>
</comment>
<name>A0A1G4GB80_9BACT</name>
<evidence type="ECO:0000256" key="6">
    <source>
        <dbReference type="ARBA" id="ARBA00023136"/>
    </source>
</evidence>
<feature type="transmembrane region" description="Helical" evidence="10">
    <location>
        <begin position="91"/>
        <end position="110"/>
    </location>
</feature>
<dbReference type="InterPro" id="IPR045324">
    <property type="entry name" value="Small_multidrug_res"/>
</dbReference>
<evidence type="ECO:0000256" key="1">
    <source>
        <dbReference type="ARBA" id="ARBA00004651"/>
    </source>
</evidence>
<dbReference type="InterPro" id="IPR037185">
    <property type="entry name" value="EmrE-like"/>
</dbReference>
<keyword evidence="6 10" id="KW-0472">Membrane</keyword>
<evidence type="ECO:0000256" key="4">
    <source>
        <dbReference type="ARBA" id="ARBA00022692"/>
    </source>
</evidence>
<keyword evidence="3" id="KW-1003">Cell membrane</keyword>
<dbReference type="EMBL" id="LT608328">
    <property type="protein sequence ID" value="SCM59812.1"/>
    <property type="molecule type" value="Genomic_DNA"/>
</dbReference>
<dbReference type="STRING" id="1642646.ING2E5A_3020"/>
<keyword evidence="12" id="KW-1185">Reference proteome</keyword>
<dbReference type="Pfam" id="PF00893">
    <property type="entry name" value="Multi_Drug_Res"/>
    <property type="match status" value="1"/>
</dbReference>
<organism evidence="11 12">
    <name type="scientific">Petrimonas mucosa</name>
    <dbReference type="NCBI Taxonomy" id="1642646"/>
    <lineage>
        <taxon>Bacteria</taxon>
        <taxon>Pseudomonadati</taxon>
        <taxon>Bacteroidota</taxon>
        <taxon>Bacteroidia</taxon>
        <taxon>Bacteroidales</taxon>
        <taxon>Dysgonomonadaceae</taxon>
        <taxon>Petrimonas</taxon>
    </lineage>
</organism>
<dbReference type="SUPFAM" id="SSF103481">
    <property type="entry name" value="Multidrug resistance efflux transporter EmrE"/>
    <property type="match status" value="1"/>
</dbReference>
<evidence type="ECO:0000256" key="2">
    <source>
        <dbReference type="ARBA" id="ARBA00022448"/>
    </source>
</evidence>
<dbReference type="PANTHER" id="PTHR30561">
    <property type="entry name" value="SMR FAMILY PROTON-DEPENDENT DRUG EFFLUX TRANSPORTER SUGE"/>
    <property type="match status" value="1"/>
</dbReference>
<evidence type="ECO:0000256" key="5">
    <source>
        <dbReference type="ARBA" id="ARBA00022989"/>
    </source>
</evidence>
<dbReference type="PANTHER" id="PTHR30561:SF0">
    <property type="entry name" value="GUANIDINIUM EXPORTER"/>
    <property type="match status" value="1"/>
</dbReference>
<dbReference type="RefSeq" id="WP_071138033.1">
    <property type="nucleotide sequence ID" value="NZ_DUQN01000006.1"/>
</dbReference>
<keyword evidence="5 10" id="KW-1133">Transmembrane helix</keyword>
<dbReference type="Gene3D" id="1.10.3730.20">
    <property type="match status" value="1"/>
</dbReference>
<dbReference type="AlphaFoldDB" id="A0A1G4GB80"/>
<gene>
    <name evidence="11" type="primary">sugE</name>
    <name evidence="11" type="ORF">ING2E5A_3020</name>
</gene>
<dbReference type="GO" id="GO:0022857">
    <property type="term" value="F:transmembrane transporter activity"/>
    <property type="evidence" value="ECO:0007669"/>
    <property type="project" value="InterPro"/>
</dbReference>
<dbReference type="Proteomes" id="UP000178485">
    <property type="component" value="Chromosome i"/>
</dbReference>
<sequence length="113" mass="12092">MTNWIFLIVGGLFEALFALSLEKISTTTGKTALLWFFSFLASVAISMFMLFKAISGENGIAVGTGYAVWGGIGAVCTVLAGILFLGESTAFWRIFFLCTLVVSIIGLNLVGEH</sequence>
<comment type="subcellular location">
    <subcellularLocation>
        <location evidence="1 9">Cell membrane</location>
        <topology evidence="1 9">Multi-pass membrane protein</topology>
    </subcellularLocation>
</comment>
<dbReference type="GO" id="GO:0005886">
    <property type="term" value="C:plasma membrane"/>
    <property type="evidence" value="ECO:0007669"/>
    <property type="project" value="UniProtKB-SubCell"/>
</dbReference>
<evidence type="ECO:0000313" key="12">
    <source>
        <dbReference type="Proteomes" id="UP000178485"/>
    </source>
</evidence>
<evidence type="ECO:0000313" key="11">
    <source>
        <dbReference type="EMBL" id="SCM59812.1"/>
    </source>
</evidence>
<evidence type="ECO:0000256" key="7">
    <source>
        <dbReference type="ARBA" id="ARBA00038151"/>
    </source>
</evidence>
<dbReference type="InterPro" id="IPR000390">
    <property type="entry name" value="Small_drug/metabolite_transptr"/>
</dbReference>
<keyword evidence="4 9" id="KW-0812">Transmembrane</keyword>
<evidence type="ECO:0000256" key="10">
    <source>
        <dbReference type="SAM" id="Phobius"/>
    </source>
</evidence>
<feature type="transmembrane region" description="Helical" evidence="10">
    <location>
        <begin position="66"/>
        <end position="85"/>
    </location>
</feature>
<feature type="transmembrane region" description="Helical" evidence="10">
    <location>
        <begin position="34"/>
        <end position="54"/>
    </location>
</feature>
<accession>A0A1G4GB80</accession>
<evidence type="ECO:0000256" key="9">
    <source>
        <dbReference type="RuleBase" id="RU003942"/>
    </source>
</evidence>
<reference evidence="11 12" key="1">
    <citation type="submission" date="2016-08" db="EMBL/GenBank/DDBJ databases">
        <authorList>
            <person name="Seilhamer J.J."/>
        </authorList>
    </citation>
    <scope>NUCLEOTIDE SEQUENCE [LARGE SCALE GENOMIC DNA]</scope>
    <source>
        <strain evidence="11">ING2-E5A</strain>
    </source>
</reference>
<keyword evidence="2" id="KW-0813">Transport</keyword>
<evidence type="ECO:0000256" key="3">
    <source>
        <dbReference type="ARBA" id="ARBA00022475"/>
    </source>
</evidence>